<dbReference type="Pfam" id="PF16124">
    <property type="entry name" value="RecQ_Zn_bind"/>
    <property type="match status" value="1"/>
</dbReference>
<keyword evidence="10" id="KW-0067">ATP-binding</keyword>
<evidence type="ECO:0000256" key="13">
    <source>
        <dbReference type="ARBA" id="ARBA00023204"/>
    </source>
</evidence>
<evidence type="ECO:0000256" key="14">
    <source>
        <dbReference type="ARBA" id="ARBA00023235"/>
    </source>
</evidence>
<dbReference type="GO" id="GO:0030894">
    <property type="term" value="C:replisome"/>
    <property type="evidence" value="ECO:0007669"/>
    <property type="project" value="TreeGrafter"/>
</dbReference>
<comment type="cofactor">
    <cofactor evidence="1">
        <name>Mg(2+)</name>
        <dbReference type="ChEBI" id="CHEBI:18420"/>
    </cofactor>
</comment>
<keyword evidence="7" id="KW-0378">Hydrolase</keyword>
<dbReference type="Gene3D" id="1.10.10.10">
    <property type="entry name" value="Winged helix-like DNA-binding domain superfamily/Winged helix DNA-binding domain"/>
    <property type="match status" value="1"/>
</dbReference>
<dbReference type="PANTHER" id="PTHR13710">
    <property type="entry name" value="DNA HELICASE RECQ FAMILY MEMBER"/>
    <property type="match status" value="1"/>
</dbReference>
<dbReference type="AlphaFoldDB" id="Q2VNI1"/>
<dbReference type="CDD" id="cd18794">
    <property type="entry name" value="SF2_C_RecQ"/>
    <property type="match status" value="1"/>
</dbReference>
<comment type="similarity">
    <text evidence="3">Belongs to the helicase family. RecQ subfamily.</text>
</comment>
<dbReference type="InterPro" id="IPR004589">
    <property type="entry name" value="DNA_helicase_ATP-dep_RecQ"/>
</dbReference>
<dbReference type="SMART" id="SM00341">
    <property type="entry name" value="HRDC"/>
    <property type="match status" value="1"/>
</dbReference>
<dbReference type="GO" id="GO:0046872">
    <property type="term" value="F:metal ion binding"/>
    <property type="evidence" value="ECO:0007669"/>
    <property type="project" value="UniProtKB-KW"/>
</dbReference>
<dbReference type="PROSITE" id="PS51194">
    <property type="entry name" value="HELICASE_CTER"/>
    <property type="match status" value="1"/>
</dbReference>
<dbReference type="InterPro" id="IPR036388">
    <property type="entry name" value="WH-like_DNA-bd_sf"/>
</dbReference>
<dbReference type="SMART" id="SM00956">
    <property type="entry name" value="RQC"/>
    <property type="match status" value="1"/>
</dbReference>
<keyword evidence="9" id="KW-0862">Zinc</keyword>
<evidence type="ECO:0000256" key="7">
    <source>
        <dbReference type="ARBA" id="ARBA00022801"/>
    </source>
</evidence>
<dbReference type="NCBIfam" id="TIGR00614">
    <property type="entry name" value="recQ_fam"/>
    <property type="match status" value="1"/>
</dbReference>
<protein>
    <recommendedName>
        <fullName evidence="16">DNA helicase RecQ</fullName>
        <ecNumber evidence="16">5.6.2.4</ecNumber>
    </recommendedName>
</protein>
<dbReference type="Gene3D" id="1.10.150.80">
    <property type="entry name" value="HRDC domain"/>
    <property type="match status" value="1"/>
</dbReference>
<dbReference type="SMART" id="SM00487">
    <property type="entry name" value="DEXDc"/>
    <property type="match status" value="1"/>
</dbReference>
<evidence type="ECO:0000256" key="2">
    <source>
        <dbReference type="ARBA" id="ARBA00001947"/>
    </source>
</evidence>
<dbReference type="GO" id="GO:0006260">
    <property type="term" value="P:DNA replication"/>
    <property type="evidence" value="ECO:0007669"/>
    <property type="project" value="InterPro"/>
</dbReference>
<keyword evidence="11" id="KW-0238">DNA-binding</keyword>
<dbReference type="Pfam" id="PF00271">
    <property type="entry name" value="Helicase_C"/>
    <property type="match status" value="1"/>
</dbReference>
<keyword evidence="6" id="KW-0227">DNA damage</keyword>
<proteinExistence type="inferred from homology"/>
<dbReference type="InterPro" id="IPR006293">
    <property type="entry name" value="DNA_helicase_ATP-dep_RecQ_bac"/>
</dbReference>
<reference evidence="20" key="1">
    <citation type="submission" date="2005-06" db="EMBL/GenBank/DDBJ databases">
        <title>First Genome Data from Uncultured Upland Soil Cluster a Methanotrophs Provide Further Evidence for a Close Phylogenetic Relationship to Methylocapsa acidiphila B2 and High-Affinity Methanotrophy Based on pMMO.</title>
        <authorList>
            <person name="Ricke P."/>
            <person name="Kube M."/>
            <person name="Nakagawa S."/>
            <person name="Erkel C."/>
            <person name="Reinhardt R."/>
            <person name="Liesack W."/>
        </authorList>
    </citation>
    <scope>NUCLEOTIDE SEQUENCE</scope>
</reference>
<keyword evidence="5" id="KW-0547">Nucleotide-binding</keyword>
<dbReference type="InterPro" id="IPR001650">
    <property type="entry name" value="Helicase_C-like"/>
</dbReference>
<dbReference type="InterPro" id="IPR044876">
    <property type="entry name" value="HRDC_dom_sf"/>
</dbReference>
<evidence type="ECO:0000313" key="20">
    <source>
        <dbReference type="EMBL" id="CAJ01651.1"/>
    </source>
</evidence>
<dbReference type="GO" id="GO:0006281">
    <property type="term" value="P:DNA repair"/>
    <property type="evidence" value="ECO:0007669"/>
    <property type="project" value="UniProtKB-KW"/>
</dbReference>
<dbReference type="EMBL" id="CT005238">
    <property type="protein sequence ID" value="CAJ01651.1"/>
    <property type="molecule type" value="Genomic_DNA"/>
</dbReference>
<evidence type="ECO:0000256" key="1">
    <source>
        <dbReference type="ARBA" id="ARBA00001946"/>
    </source>
</evidence>
<dbReference type="InterPro" id="IPR032284">
    <property type="entry name" value="RecQ_Zn-bd"/>
</dbReference>
<feature type="domain" description="HRDC" evidence="17">
    <location>
        <begin position="551"/>
        <end position="628"/>
    </location>
</feature>
<dbReference type="SUPFAM" id="SSF52540">
    <property type="entry name" value="P-loop containing nucleoside triphosphate hydrolases"/>
    <property type="match status" value="2"/>
</dbReference>
<feature type="domain" description="Helicase ATP-binding" evidence="18">
    <location>
        <begin position="29"/>
        <end position="197"/>
    </location>
</feature>
<dbReference type="InterPro" id="IPR018982">
    <property type="entry name" value="RQC_domain"/>
</dbReference>
<evidence type="ECO:0000256" key="5">
    <source>
        <dbReference type="ARBA" id="ARBA00022741"/>
    </source>
</evidence>
<evidence type="ECO:0000256" key="8">
    <source>
        <dbReference type="ARBA" id="ARBA00022806"/>
    </source>
</evidence>
<dbReference type="GO" id="GO:0016787">
    <property type="term" value="F:hydrolase activity"/>
    <property type="evidence" value="ECO:0007669"/>
    <property type="project" value="UniProtKB-KW"/>
</dbReference>
<dbReference type="PROSITE" id="PS50967">
    <property type="entry name" value="HRDC"/>
    <property type="match status" value="1"/>
</dbReference>
<dbReference type="GO" id="GO:0006310">
    <property type="term" value="P:DNA recombination"/>
    <property type="evidence" value="ECO:0007669"/>
    <property type="project" value="UniProtKB-UniRule"/>
</dbReference>
<dbReference type="SUPFAM" id="SSF47819">
    <property type="entry name" value="HRDC-like"/>
    <property type="match status" value="1"/>
</dbReference>
<keyword evidence="4" id="KW-0479">Metal-binding</keyword>
<evidence type="ECO:0000259" key="17">
    <source>
        <dbReference type="PROSITE" id="PS50967"/>
    </source>
</evidence>
<evidence type="ECO:0000259" key="19">
    <source>
        <dbReference type="PROSITE" id="PS51194"/>
    </source>
</evidence>
<dbReference type="InterPro" id="IPR027417">
    <property type="entry name" value="P-loop_NTPase"/>
</dbReference>
<dbReference type="GO" id="GO:0005524">
    <property type="term" value="F:ATP binding"/>
    <property type="evidence" value="ECO:0007669"/>
    <property type="project" value="UniProtKB-KW"/>
</dbReference>
<evidence type="ECO:0000256" key="11">
    <source>
        <dbReference type="ARBA" id="ARBA00023125"/>
    </source>
</evidence>
<evidence type="ECO:0000256" key="12">
    <source>
        <dbReference type="ARBA" id="ARBA00023172"/>
    </source>
</evidence>
<keyword evidence="14" id="KW-0413">Isomerase</keyword>
<evidence type="ECO:0000259" key="18">
    <source>
        <dbReference type="PROSITE" id="PS51192"/>
    </source>
</evidence>
<evidence type="ECO:0000256" key="16">
    <source>
        <dbReference type="NCBIfam" id="TIGR01389"/>
    </source>
</evidence>
<dbReference type="SMART" id="SM00490">
    <property type="entry name" value="HELICc"/>
    <property type="match status" value="1"/>
</dbReference>
<evidence type="ECO:0000256" key="10">
    <source>
        <dbReference type="ARBA" id="ARBA00022840"/>
    </source>
</evidence>
<sequence>MQADIRAAEAALERVFGFTSFRPGQRDILEAVLAGENVLAVMPTGAGKSLCYQLPALVRRGLTIVVSPLIALMRDQVQQLRRVGIAAAALNSSNSGEDNALVERGLRDGRYRLVYVAPERLVRPDAVALLRDSGANVLAIDEAHCVSQWGHDFRPEYLGLAQAARAIGDLQFVAVTATADAPTRADIVRRLFSAEPRIFVSSFDRPNLHLAMRRKSDAARQIEAVVKSHKGQSGIVYAASRNGVEKLARSLSASGVPALAYHAGLEAEIRSANQDEFLRNDGVVIVATVAFGMGVDKPNVRFVCHADLPQSVEAYYQEIGRAGRDGLPADTLTLFSDADILLRERQIAQGDAPEERKRLERRKLQALIALCETPRCRRQTLLAAFGEASQPCGNCDICEGRWPFFNGAVAAQKVMSAIHRTSGRFFSGHLANLLVGRATEAIKRHGHDLLPTFGVGKELKPSEWRSIFHQLHAENLIAQDQDDRDRWVFTEAGRAVLKGDAPLTLRGEITLPSGRKADRRDSLRHIESVQAGDPTLEGSAFEPRAAGPALTAAEHSRLAALKGKRLELARAQKIAPYMIFHDSVLIAMAQRRPQTGEAMRSIPGVGPGKLERYGSVFLAVLAAHDKER</sequence>
<dbReference type="GO" id="GO:0043590">
    <property type="term" value="C:bacterial nucleoid"/>
    <property type="evidence" value="ECO:0007669"/>
    <property type="project" value="TreeGrafter"/>
</dbReference>
<accession>Q2VNI1</accession>
<gene>
    <name evidence="20" type="primary">recQ</name>
    <name evidence="20" type="ORF">orf115</name>
</gene>
<dbReference type="InterPro" id="IPR002121">
    <property type="entry name" value="HRDC_dom"/>
</dbReference>
<evidence type="ECO:0000256" key="4">
    <source>
        <dbReference type="ARBA" id="ARBA00022723"/>
    </source>
</evidence>
<dbReference type="Pfam" id="PF09382">
    <property type="entry name" value="RQC"/>
    <property type="match status" value="1"/>
</dbReference>
<dbReference type="PANTHER" id="PTHR13710:SF105">
    <property type="entry name" value="ATP-DEPENDENT DNA HELICASE Q1"/>
    <property type="match status" value="1"/>
</dbReference>
<dbReference type="NCBIfam" id="TIGR01389">
    <property type="entry name" value="recQ"/>
    <property type="match status" value="1"/>
</dbReference>
<dbReference type="Gene3D" id="3.40.50.300">
    <property type="entry name" value="P-loop containing nucleotide triphosphate hydrolases"/>
    <property type="match status" value="2"/>
</dbReference>
<comment type="catalytic activity">
    <reaction evidence="15">
        <text>Couples ATP hydrolysis with the unwinding of duplex DNA by translocating in the 3'-5' direction.</text>
        <dbReference type="EC" id="5.6.2.4"/>
    </reaction>
</comment>
<dbReference type="PROSITE" id="PS51192">
    <property type="entry name" value="HELICASE_ATP_BIND_1"/>
    <property type="match status" value="1"/>
</dbReference>
<dbReference type="EC" id="5.6.2.4" evidence="16"/>
<dbReference type="InterPro" id="IPR010997">
    <property type="entry name" value="HRDC-like_sf"/>
</dbReference>
<dbReference type="Pfam" id="PF00270">
    <property type="entry name" value="DEAD"/>
    <property type="match status" value="1"/>
</dbReference>
<name>Q2VNI1_METAI</name>
<comment type="cofactor">
    <cofactor evidence="2">
        <name>Zn(2+)</name>
        <dbReference type="ChEBI" id="CHEBI:29105"/>
    </cofactor>
</comment>
<dbReference type="GO" id="GO:0005737">
    <property type="term" value="C:cytoplasm"/>
    <property type="evidence" value="ECO:0007669"/>
    <property type="project" value="TreeGrafter"/>
</dbReference>
<dbReference type="GO" id="GO:0003677">
    <property type="term" value="F:DNA binding"/>
    <property type="evidence" value="ECO:0007669"/>
    <property type="project" value="UniProtKB-KW"/>
</dbReference>
<dbReference type="FunFam" id="3.40.50.300:FF:001389">
    <property type="entry name" value="ATP-dependent DNA helicase RecQ"/>
    <property type="match status" value="1"/>
</dbReference>
<keyword evidence="8 20" id="KW-0347">Helicase</keyword>
<dbReference type="GO" id="GO:0009432">
    <property type="term" value="P:SOS response"/>
    <property type="evidence" value="ECO:0007669"/>
    <property type="project" value="UniProtKB-UniRule"/>
</dbReference>
<dbReference type="GO" id="GO:0043138">
    <property type="term" value="F:3'-5' DNA helicase activity"/>
    <property type="evidence" value="ECO:0007669"/>
    <property type="project" value="UniProtKB-EC"/>
</dbReference>
<dbReference type="GO" id="GO:0009378">
    <property type="term" value="F:four-way junction helicase activity"/>
    <property type="evidence" value="ECO:0007669"/>
    <property type="project" value="TreeGrafter"/>
</dbReference>
<evidence type="ECO:0000256" key="6">
    <source>
        <dbReference type="ARBA" id="ARBA00022763"/>
    </source>
</evidence>
<dbReference type="InterPro" id="IPR011545">
    <property type="entry name" value="DEAD/DEAH_box_helicase_dom"/>
</dbReference>
<keyword evidence="13" id="KW-0234">DNA repair</keyword>
<organism evidence="20">
    <name type="scientific">Methylocapsa acidiphila</name>
    <dbReference type="NCBI Taxonomy" id="133552"/>
    <lineage>
        <taxon>Bacteria</taxon>
        <taxon>Pseudomonadati</taxon>
        <taxon>Pseudomonadota</taxon>
        <taxon>Alphaproteobacteria</taxon>
        <taxon>Hyphomicrobiales</taxon>
        <taxon>Beijerinckiaceae</taxon>
        <taxon>Methylocapsa</taxon>
    </lineage>
</organism>
<dbReference type="CDD" id="cd17920">
    <property type="entry name" value="DEXHc_RecQ"/>
    <property type="match status" value="1"/>
</dbReference>
<evidence type="ECO:0000256" key="3">
    <source>
        <dbReference type="ARBA" id="ARBA00005446"/>
    </source>
</evidence>
<evidence type="ECO:0000256" key="15">
    <source>
        <dbReference type="ARBA" id="ARBA00034617"/>
    </source>
</evidence>
<dbReference type="InterPro" id="IPR014001">
    <property type="entry name" value="Helicase_ATP-bd"/>
</dbReference>
<keyword evidence="12" id="KW-0233">DNA recombination</keyword>
<dbReference type="Pfam" id="PF00570">
    <property type="entry name" value="HRDC"/>
    <property type="match status" value="1"/>
</dbReference>
<feature type="domain" description="Helicase C-terminal" evidence="19">
    <location>
        <begin position="221"/>
        <end position="365"/>
    </location>
</feature>
<evidence type="ECO:0000256" key="9">
    <source>
        <dbReference type="ARBA" id="ARBA00022833"/>
    </source>
</evidence>